<dbReference type="Gene3D" id="3.20.20.140">
    <property type="entry name" value="Metal-dependent hydrolases"/>
    <property type="match status" value="1"/>
</dbReference>
<dbReference type="PROSITE" id="PS51365">
    <property type="entry name" value="RENAL_DIPEPTIDASE_2"/>
    <property type="match status" value="1"/>
</dbReference>
<dbReference type="Proteomes" id="UP000305848">
    <property type="component" value="Unassembled WGS sequence"/>
</dbReference>
<name>A0A4U3KYG7_9BACT</name>
<evidence type="ECO:0000313" key="3">
    <source>
        <dbReference type="Proteomes" id="UP000305848"/>
    </source>
</evidence>
<accession>A0A4U3KYG7</accession>
<organism evidence="2 3">
    <name type="scientific">Ilyomonas limi</name>
    <dbReference type="NCBI Taxonomy" id="2575867"/>
    <lineage>
        <taxon>Bacteria</taxon>
        <taxon>Pseudomonadati</taxon>
        <taxon>Bacteroidota</taxon>
        <taxon>Chitinophagia</taxon>
        <taxon>Chitinophagales</taxon>
        <taxon>Chitinophagaceae</taxon>
        <taxon>Ilyomonas</taxon>
    </lineage>
</organism>
<evidence type="ECO:0000256" key="1">
    <source>
        <dbReference type="SAM" id="SignalP"/>
    </source>
</evidence>
<dbReference type="CDD" id="cd01301">
    <property type="entry name" value="rDP_like"/>
    <property type="match status" value="1"/>
</dbReference>
<dbReference type="OrthoDB" id="9804920at2"/>
<feature type="signal peptide" evidence="1">
    <location>
        <begin position="1"/>
        <end position="18"/>
    </location>
</feature>
<dbReference type="SUPFAM" id="SSF51556">
    <property type="entry name" value="Metallo-dependent hydrolases"/>
    <property type="match status" value="1"/>
</dbReference>
<sequence length="391" mass="44307">MKYCLLLLFLFSCTFSQAQSYKKIHKKAIVADSHNDILSTCIEKHYRFDNNLKVKTHSDLNRMRKGGIDVQVFSIWCDGSFGKGQAFNRAIREIDTLYAAAARNPAKMKIVKNYADLQEALQHKQLAAMMGVEGGHMIEDNLAYLDSFKNRGVCYMTLTWNNSPSWATSARDETHDSLLHQPKGLNDFGKQVVKRMNAMGMMIDVSHVGEQTFWDVIHTTTKPIIASHSDAYALCPVPRNLKDSQIVAIAKNGGVIDINFYPGFIDSSFERKSDAFDTRHKKERDSLLALNPESYYASDYLYAEYKDEIQAMRPPLSMLIDHIDYLVQLAGIDHVGLGSDLDGISITPQQINDITDYPLITKALKKRGYSKKDIKKILGENFLRVYKANQL</sequence>
<dbReference type="RefSeq" id="WP_137263223.1">
    <property type="nucleotide sequence ID" value="NZ_SZQL01000016.1"/>
</dbReference>
<dbReference type="PANTHER" id="PTHR10443:SF12">
    <property type="entry name" value="DIPEPTIDASE"/>
    <property type="match status" value="1"/>
</dbReference>
<keyword evidence="3" id="KW-1185">Reference proteome</keyword>
<feature type="chain" id="PRO_5021001436" evidence="1">
    <location>
        <begin position="19"/>
        <end position="391"/>
    </location>
</feature>
<dbReference type="GO" id="GO:0006508">
    <property type="term" value="P:proteolysis"/>
    <property type="evidence" value="ECO:0007669"/>
    <property type="project" value="InterPro"/>
</dbReference>
<dbReference type="EMBL" id="SZQL01000016">
    <property type="protein sequence ID" value="TKK66167.1"/>
    <property type="molecule type" value="Genomic_DNA"/>
</dbReference>
<dbReference type="InterPro" id="IPR032466">
    <property type="entry name" value="Metal_Hydrolase"/>
</dbReference>
<protein>
    <submittedName>
        <fullName evidence="2">Membrane dipeptidase</fullName>
    </submittedName>
</protein>
<dbReference type="Pfam" id="PF01244">
    <property type="entry name" value="Peptidase_M19"/>
    <property type="match status" value="1"/>
</dbReference>
<dbReference type="AlphaFoldDB" id="A0A4U3KYG7"/>
<dbReference type="GO" id="GO:0070573">
    <property type="term" value="F:metallodipeptidase activity"/>
    <property type="evidence" value="ECO:0007669"/>
    <property type="project" value="InterPro"/>
</dbReference>
<comment type="caution">
    <text evidence="2">The sequence shown here is derived from an EMBL/GenBank/DDBJ whole genome shotgun (WGS) entry which is preliminary data.</text>
</comment>
<reference evidence="2 3" key="1">
    <citation type="submission" date="2019-05" db="EMBL/GenBank/DDBJ databases">
        <title>Panacibacter sp. strain 17mud1-8 Genome sequencing and assembly.</title>
        <authorList>
            <person name="Chhetri G."/>
        </authorList>
    </citation>
    <scope>NUCLEOTIDE SEQUENCE [LARGE SCALE GENOMIC DNA]</scope>
    <source>
        <strain evidence="2 3">17mud1-8</strain>
    </source>
</reference>
<dbReference type="PANTHER" id="PTHR10443">
    <property type="entry name" value="MICROSOMAL DIPEPTIDASE"/>
    <property type="match status" value="1"/>
</dbReference>
<keyword evidence="1" id="KW-0732">Signal</keyword>
<dbReference type="InterPro" id="IPR008257">
    <property type="entry name" value="Pept_M19"/>
</dbReference>
<evidence type="ECO:0000313" key="2">
    <source>
        <dbReference type="EMBL" id="TKK66167.1"/>
    </source>
</evidence>
<proteinExistence type="predicted"/>
<gene>
    <name evidence="2" type="ORF">FC093_18110</name>
</gene>